<dbReference type="Gene3D" id="3.40.1370.10">
    <property type="match status" value="1"/>
</dbReference>
<dbReference type="GO" id="GO:0019843">
    <property type="term" value="F:rRNA binding"/>
    <property type="evidence" value="ECO:0007669"/>
    <property type="project" value="UniProtKB-KW"/>
</dbReference>
<dbReference type="GO" id="GO:1990904">
    <property type="term" value="C:ribonucleoprotein complex"/>
    <property type="evidence" value="ECO:0007669"/>
    <property type="project" value="UniProtKB-KW"/>
</dbReference>
<dbReference type="NCBIfam" id="TIGR03953">
    <property type="entry name" value="rplD_bact"/>
    <property type="match status" value="1"/>
</dbReference>
<protein>
    <recommendedName>
        <fullName evidence="7">Large ribosomal subunit protein uL4</fullName>
    </recommendedName>
    <alternativeName>
        <fullName evidence="8">50S ribosomal protein L4</fullName>
    </alternativeName>
    <alternativeName>
        <fullName evidence="6">Large ribosomal subunit protein uL4c</fullName>
    </alternativeName>
</protein>
<dbReference type="STRING" id="1797471.A3A71_02625"/>
<evidence type="ECO:0000256" key="1">
    <source>
        <dbReference type="ARBA" id="ARBA00010528"/>
    </source>
</evidence>
<gene>
    <name evidence="10" type="ORF">A3A71_02625</name>
</gene>
<dbReference type="SUPFAM" id="SSF52166">
    <property type="entry name" value="Ribosomal protein L4"/>
    <property type="match status" value="1"/>
</dbReference>
<evidence type="ECO:0000256" key="4">
    <source>
        <dbReference type="ARBA" id="ARBA00022980"/>
    </source>
</evidence>
<dbReference type="PANTHER" id="PTHR10746">
    <property type="entry name" value="50S RIBOSOMAL PROTEIN L4"/>
    <property type="match status" value="1"/>
</dbReference>
<accession>A0A1F5ECC0</accession>
<feature type="region of interest" description="Disordered" evidence="9">
    <location>
        <begin position="21"/>
        <end position="52"/>
    </location>
</feature>
<evidence type="ECO:0000256" key="6">
    <source>
        <dbReference type="ARBA" id="ARBA00035208"/>
    </source>
</evidence>
<reference evidence="10 11" key="1">
    <citation type="journal article" date="2016" name="Nat. Commun.">
        <title>Thousands of microbial genomes shed light on interconnected biogeochemical processes in an aquifer system.</title>
        <authorList>
            <person name="Anantharaman K."/>
            <person name="Brown C.T."/>
            <person name="Hug L.A."/>
            <person name="Sharon I."/>
            <person name="Castelle C.J."/>
            <person name="Probst A.J."/>
            <person name="Thomas B.C."/>
            <person name="Singh A."/>
            <person name="Wilkins M.J."/>
            <person name="Karaoz U."/>
            <person name="Brodie E.L."/>
            <person name="Williams K.H."/>
            <person name="Hubbard S.S."/>
            <person name="Banfield J.F."/>
        </authorList>
    </citation>
    <scope>NUCLEOTIDE SEQUENCE [LARGE SCALE GENOMIC DNA]</scope>
</reference>
<evidence type="ECO:0000256" key="7">
    <source>
        <dbReference type="ARBA" id="ARBA00035244"/>
    </source>
</evidence>
<dbReference type="InterPro" id="IPR023574">
    <property type="entry name" value="Ribosomal_uL4_dom_sf"/>
</dbReference>
<dbReference type="EMBL" id="MEZX01000002">
    <property type="protein sequence ID" value="OGD64916.1"/>
    <property type="molecule type" value="Genomic_DNA"/>
</dbReference>
<comment type="similarity">
    <text evidence="1">Belongs to the universal ribosomal protein uL4 family.</text>
</comment>
<keyword evidence="4 10" id="KW-0689">Ribosomal protein</keyword>
<dbReference type="PANTHER" id="PTHR10746:SF17">
    <property type="entry name" value="LARGE RIBOSOMAL SUBUNIT PROTEIN UL4C"/>
    <property type="match status" value="1"/>
</dbReference>
<dbReference type="GO" id="GO:0005840">
    <property type="term" value="C:ribosome"/>
    <property type="evidence" value="ECO:0007669"/>
    <property type="project" value="UniProtKB-KW"/>
</dbReference>
<dbReference type="GO" id="GO:0006412">
    <property type="term" value="P:translation"/>
    <property type="evidence" value="ECO:0007669"/>
    <property type="project" value="InterPro"/>
</dbReference>
<feature type="compositionally biased region" description="Basic residues" evidence="9">
    <location>
        <begin position="39"/>
        <end position="51"/>
    </location>
</feature>
<evidence type="ECO:0000256" key="3">
    <source>
        <dbReference type="ARBA" id="ARBA00022884"/>
    </source>
</evidence>
<proteinExistence type="inferred from homology"/>
<evidence type="ECO:0000256" key="8">
    <source>
        <dbReference type="ARBA" id="ARBA00035462"/>
    </source>
</evidence>
<sequence length="204" mass="22120">MTKIKLIKQAIIAKQSVQYRGSSHTKTRGEVRGGGAKPWKQKGTGRARAGSRRSPIWIGGGITFGPLSKDNGRLKLPKRMNQAAFKAALEMLQESKSISTQDSLALKEPKTKLAIKMLTDLGLDGEKVLLITEKTEPELILATANIPGVRTINSSGVSLLDLVSATKFVFESKVLAKYFPTTVKAKSKPKTASKKIKEKSDGDN</sequence>
<dbReference type="Pfam" id="PF00573">
    <property type="entry name" value="Ribosomal_L4"/>
    <property type="match status" value="1"/>
</dbReference>
<keyword evidence="5" id="KW-0687">Ribonucleoprotein</keyword>
<comment type="caution">
    <text evidence="10">The sequence shown here is derived from an EMBL/GenBank/DDBJ whole genome shotgun (WGS) entry which is preliminary data.</text>
</comment>
<evidence type="ECO:0000313" key="10">
    <source>
        <dbReference type="EMBL" id="OGD64916.1"/>
    </source>
</evidence>
<keyword evidence="2" id="KW-0699">rRNA-binding</keyword>
<organism evidence="10 11">
    <name type="scientific">Candidatus Berkelbacteria bacterium RIFCSPLOWO2_01_FULL_50_28</name>
    <dbReference type="NCBI Taxonomy" id="1797471"/>
    <lineage>
        <taxon>Bacteria</taxon>
        <taxon>Candidatus Berkelbacteria</taxon>
    </lineage>
</organism>
<keyword evidence="3" id="KW-0694">RNA-binding</keyword>
<evidence type="ECO:0000313" key="11">
    <source>
        <dbReference type="Proteomes" id="UP000177481"/>
    </source>
</evidence>
<evidence type="ECO:0000256" key="2">
    <source>
        <dbReference type="ARBA" id="ARBA00022730"/>
    </source>
</evidence>
<name>A0A1F5ECC0_9BACT</name>
<dbReference type="InterPro" id="IPR013005">
    <property type="entry name" value="Ribosomal_uL4-like"/>
</dbReference>
<evidence type="ECO:0000256" key="9">
    <source>
        <dbReference type="SAM" id="MobiDB-lite"/>
    </source>
</evidence>
<evidence type="ECO:0000256" key="5">
    <source>
        <dbReference type="ARBA" id="ARBA00023274"/>
    </source>
</evidence>
<dbReference type="Proteomes" id="UP000177481">
    <property type="component" value="Unassembled WGS sequence"/>
</dbReference>
<dbReference type="AlphaFoldDB" id="A0A1F5ECC0"/>
<dbReference type="GO" id="GO:0003735">
    <property type="term" value="F:structural constituent of ribosome"/>
    <property type="evidence" value="ECO:0007669"/>
    <property type="project" value="InterPro"/>
</dbReference>
<dbReference type="InterPro" id="IPR002136">
    <property type="entry name" value="Ribosomal_uL4"/>
</dbReference>